<gene>
    <name evidence="4" type="ORF">DC366_04740</name>
</gene>
<dbReference type="Pfam" id="PF00753">
    <property type="entry name" value="Lactamase_B"/>
    <property type="match status" value="1"/>
</dbReference>
<feature type="chain" id="PRO_5015464141" evidence="2">
    <location>
        <begin position="26"/>
        <end position="322"/>
    </location>
</feature>
<dbReference type="SUPFAM" id="SSF56281">
    <property type="entry name" value="Metallo-hydrolase/oxidoreductase"/>
    <property type="match status" value="1"/>
</dbReference>
<dbReference type="OrthoDB" id="7253658at2"/>
<keyword evidence="5" id="KW-1185">Reference proteome</keyword>
<dbReference type="GO" id="GO:0017001">
    <property type="term" value="P:antibiotic catabolic process"/>
    <property type="evidence" value="ECO:0007669"/>
    <property type="project" value="UniProtKB-ARBA"/>
</dbReference>
<dbReference type="SMART" id="SM00849">
    <property type="entry name" value="Lactamase_B"/>
    <property type="match status" value="1"/>
</dbReference>
<keyword evidence="2" id="KW-0732">Signal</keyword>
<dbReference type="InterPro" id="IPR001279">
    <property type="entry name" value="Metallo-B-lactamas"/>
</dbReference>
<keyword evidence="4" id="KW-0378">Hydrolase</keyword>
<comment type="similarity">
    <text evidence="1">Belongs to the metallo-beta-lactamase superfamily. Class-B beta-lactamase family.</text>
</comment>
<dbReference type="PANTHER" id="PTHR42951">
    <property type="entry name" value="METALLO-BETA-LACTAMASE DOMAIN-CONTAINING"/>
    <property type="match status" value="1"/>
</dbReference>
<dbReference type="InterPro" id="IPR036866">
    <property type="entry name" value="RibonucZ/Hydroxyglut_hydro"/>
</dbReference>
<dbReference type="RefSeq" id="WP_108691050.1">
    <property type="nucleotide sequence ID" value="NZ_QCYH01000002.1"/>
</dbReference>
<feature type="signal peptide" evidence="2">
    <location>
        <begin position="1"/>
        <end position="25"/>
    </location>
</feature>
<protein>
    <submittedName>
        <fullName evidence="4">MBL fold metallo-hydrolase</fullName>
    </submittedName>
</protein>
<dbReference type="Gene3D" id="3.60.15.10">
    <property type="entry name" value="Ribonuclease Z/Hydroxyacylglutathione hydrolase-like"/>
    <property type="match status" value="1"/>
</dbReference>
<dbReference type="InterPro" id="IPR050855">
    <property type="entry name" value="NDM-1-like"/>
</dbReference>
<accession>A0A2T7G9J9</accession>
<dbReference type="EMBL" id="QCYH01000002">
    <property type="protein sequence ID" value="PVA11076.1"/>
    <property type="molecule type" value="Genomic_DNA"/>
</dbReference>
<proteinExistence type="inferred from homology"/>
<organism evidence="4 5">
    <name type="scientific">Pelagivirga sediminicola</name>
    <dbReference type="NCBI Taxonomy" id="2170575"/>
    <lineage>
        <taxon>Bacteria</taxon>
        <taxon>Pseudomonadati</taxon>
        <taxon>Pseudomonadota</taxon>
        <taxon>Alphaproteobacteria</taxon>
        <taxon>Rhodobacterales</taxon>
        <taxon>Paracoccaceae</taxon>
        <taxon>Pelagivirga</taxon>
    </lineage>
</organism>
<evidence type="ECO:0000256" key="2">
    <source>
        <dbReference type="SAM" id="SignalP"/>
    </source>
</evidence>
<name>A0A2T7G9J9_9RHOB</name>
<dbReference type="GO" id="GO:0016787">
    <property type="term" value="F:hydrolase activity"/>
    <property type="evidence" value="ECO:0007669"/>
    <property type="project" value="UniProtKB-KW"/>
</dbReference>
<dbReference type="PANTHER" id="PTHR42951:SF4">
    <property type="entry name" value="ACYL-COENZYME A THIOESTERASE MBLAC2"/>
    <property type="match status" value="1"/>
</dbReference>
<evidence type="ECO:0000256" key="1">
    <source>
        <dbReference type="ARBA" id="ARBA00005250"/>
    </source>
</evidence>
<feature type="domain" description="Metallo-beta-lactamase" evidence="3">
    <location>
        <begin position="76"/>
        <end position="245"/>
    </location>
</feature>
<evidence type="ECO:0000259" key="3">
    <source>
        <dbReference type="SMART" id="SM00849"/>
    </source>
</evidence>
<evidence type="ECO:0000313" key="5">
    <source>
        <dbReference type="Proteomes" id="UP000244446"/>
    </source>
</evidence>
<dbReference type="Proteomes" id="UP000244446">
    <property type="component" value="Unassembled WGS sequence"/>
</dbReference>
<comment type="caution">
    <text evidence="4">The sequence shown here is derived from an EMBL/GenBank/DDBJ whole genome shotgun (WGS) entry which is preliminary data.</text>
</comment>
<evidence type="ECO:0000313" key="4">
    <source>
        <dbReference type="EMBL" id="PVA11076.1"/>
    </source>
</evidence>
<dbReference type="AlphaFoldDB" id="A0A2T7G9J9"/>
<sequence length="322" mass="36489">MQTFQNMTLAATLAAITLIAPAAFAASDTAEPVDQSIYEGRETLPDPSEGNCDVEKSLVEFKDNLYRHTNGSFPATHSGLVLITDEGALVVDAGNTCVAKWLQEEIKTRFDADIKYVVQTHAHWDHLAGTQVWQDAGATVIAQRNAIEPIIGEKLPVATPDRVFDNEAEIELGGETILLHHEPAGNHSNSMVQVVFPKQSAMQCTDVCQSKTFPYMDFLDFYYPGWIKTLDWVIEQDVDLIDVGHYNDPATTEDIVALRDYMTDLHAQVLELSRQGMNWDQLWRNVTAGNEYRDEWFGYEYMRRANIEGMFRWVDNHRRGVW</sequence>
<reference evidence="4 5" key="1">
    <citation type="submission" date="2018-04" db="EMBL/GenBank/DDBJ databases">
        <title>Pelagivirga bohaiensis gen. nov., sp. nov., a bacterium isolated from the Bohai Sea.</title>
        <authorList>
            <person name="Ji X."/>
        </authorList>
    </citation>
    <scope>NUCLEOTIDE SEQUENCE [LARGE SCALE GENOMIC DNA]</scope>
    <source>
        <strain evidence="4 5">BH-SD19</strain>
    </source>
</reference>